<feature type="compositionally biased region" description="Basic and acidic residues" evidence="1">
    <location>
        <begin position="53"/>
        <end position="62"/>
    </location>
</feature>
<dbReference type="AlphaFoldDB" id="A0A8X6LIT3"/>
<gene>
    <name evidence="2" type="ORF">TNCT_724091</name>
</gene>
<evidence type="ECO:0000313" key="3">
    <source>
        <dbReference type="Proteomes" id="UP000887116"/>
    </source>
</evidence>
<dbReference type="Proteomes" id="UP000887116">
    <property type="component" value="Unassembled WGS sequence"/>
</dbReference>
<sequence length="68" mass="8181">MIRIQSYKLTIVEDLKKYPDYEEDHFYQNALMELQDIENSMQLAVSPIKTNSKRKDSEEFQLPRKNTK</sequence>
<keyword evidence="3" id="KW-1185">Reference proteome</keyword>
<protein>
    <submittedName>
        <fullName evidence="2">Uncharacterized protein</fullName>
    </submittedName>
</protein>
<feature type="region of interest" description="Disordered" evidence="1">
    <location>
        <begin position="47"/>
        <end position="68"/>
    </location>
</feature>
<name>A0A8X6LIT3_TRICU</name>
<accession>A0A8X6LIT3</accession>
<dbReference type="EMBL" id="BMAO01026469">
    <property type="protein sequence ID" value="GFR09912.1"/>
    <property type="molecule type" value="Genomic_DNA"/>
</dbReference>
<comment type="caution">
    <text evidence="2">The sequence shown here is derived from an EMBL/GenBank/DDBJ whole genome shotgun (WGS) entry which is preliminary data.</text>
</comment>
<reference evidence="2" key="1">
    <citation type="submission" date="2020-07" db="EMBL/GenBank/DDBJ databases">
        <title>Multicomponent nature underlies the extraordinary mechanical properties of spider dragline silk.</title>
        <authorList>
            <person name="Kono N."/>
            <person name="Nakamura H."/>
            <person name="Mori M."/>
            <person name="Yoshida Y."/>
            <person name="Ohtoshi R."/>
            <person name="Malay A.D."/>
            <person name="Moran D.A.P."/>
            <person name="Tomita M."/>
            <person name="Numata K."/>
            <person name="Arakawa K."/>
        </authorList>
    </citation>
    <scope>NUCLEOTIDE SEQUENCE</scope>
</reference>
<organism evidence="2 3">
    <name type="scientific">Trichonephila clavata</name>
    <name type="common">Joro spider</name>
    <name type="synonym">Nephila clavata</name>
    <dbReference type="NCBI Taxonomy" id="2740835"/>
    <lineage>
        <taxon>Eukaryota</taxon>
        <taxon>Metazoa</taxon>
        <taxon>Ecdysozoa</taxon>
        <taxon>Arthropoda</taxon>
        <taxon>Chelicerata</taxon>
        <taxon>Arachnida</taxon>
        <taxon>Araneae</taxon>
        <taxon>Araneomorphae</taxon>
        <taxon>Entelegynae</taxon>
        <taxon>Araneoidea</taxon>
        <taxon>Nephilidae</taxon>
        <taxon>Trichonephila</taxon>
    </lineage>
</organism>
<evidence type="ECO:0000313" key="2">
    <source>
        <dbReference type="EMBL" id="GFR09912.1"/>
    </source>
</evidence>
<evidence type="ECO:0000256" key="1">
    <source>
        <dbReference type="SAM" id="MobiDB-lite"/>
    </source>
</evidence>
<proteinExistence type="predicted"/>